<dbReference type="Proteomes" id="UP000025227">
    <property type="component" value="Unplaced"/>
</dbReference>
<protein>
    <submittedName>
        <fullName evidence="2">Uncharacterized protein</fullName>
    </submittedName>
</protein>
<evidence type="ECO:0000313" key="1">
    <source>
        <dbReference type="Proteomes" id="UP000025227"/>
    </source>
</evidence>
<dbReference type="WBParaSite" id="HCON_00119000-00001">
    <property type="protein sequence ID" value="HCON_00119000-00001"/>
    <property type="gene ID" value="HCON_00119000"/>
</dbReference>
<evidence type="ECO:0000313" key="2">
    <source>
        <dbReference type="WBParaSite" id="HCON_00119000-00001"/>
    </source>
</evidence>
<proteinExistence type="predicted"/>
<dbReference type="OrthoDB" id="6129481at2759"/>
<sequence>MSAHAIHGKFQKPFHLRWTWESHGGQFHHEIDHIIFNRRFCPTEVAVVPKFYMGSDPLVLRAGFRFSARGERESYEEDSVFDNIDEEHNRAVEHLLDSAGKAESLQGTKGRLSSETLELIRQHGIA</sequence>
<accession>A0A7I4YN72</accession>
<reference evidence="2" key="1">
    <citation type="submission" date="2020-12" db="UniProtKB">
        <authorList>
            <consortium name="WormBaseParasite"/>
        </authorList>
    </citation>
    <scope>IDENTIFICATION</scope>
    <source>
        <strain evidence="2">MHco3</strain>
    </source>
</reference>
<dbReference type="OMA" id="MSAHAIH"/>
<keyword evidence="1" id="KW-1185">Reference proteome</keyword>
<organism evidence="1 2">
    <name type="scientific">Haemonchus contortus</name>
    <name type="common">Barber pole worm</name>
    <dbReference type="NCBI Taxonomy" id="6289"/>
    <lineage>
        <taxon>Eukaryota</taxon>
        <taxon>Metazoa</taxon>
        <taxon>Ecdysozoa</taxon>
        <taxon>Nematoda</taxon>
        <taxon>Chromadorea</taxon>
        <taxon>Rhabditida</taxon>
        <taxon>Rhabditina</taxon>
        <taxon>Rhabditomorpha</taxon>
        <taxon>Strongyloidea</taxon>
        <taxon>Trichostrongylidae</taxon>
        <taxon>Haemonchus</taxon>
    </lineage>
</organism>
<dbReference type="AlphaFoldDB" id="A0A7I4YN72"/>
<name>A0A7I4YN72_HAECO</name>